<accession>A0ABW5CZW6</accession>
<reference evidence="2" key="1">
    <citation type="journal article" date="2019" name="Int. J. Syst. Evol. Microbiol.">
        <title>The Global Catalogue of Microorganisms (GCM) 10K type strain sequencing project: providing services to taxonomists for standard genome sequencing and annotation.</title>
        <authorList>
            <consortium name="The Broad Institute Genomics Platform"/>
            <consortium name="The Broad Institute Genome Sequencing Center for Infectious Disease"/>
            <person name="Wu L."/>
            <person name="Ma J."/>
        </authorList>
    </citation>
    <scope>NUCLEOTIDE SEQUENCE [LARGE SCALE GENOMIC DNA]</scope>
    <source>
        <strain evidence="2">CGMCC 4.1782</strain>
    </source>
</reference>
<gene>
    <name evidence="1" type="ORF">ACFSKP_11125</name>
</gene>
<evidence type="ECO:0000313" key="1">
    <source>
        <dbReference type="EMBL" id="MFD2246809.1"/>
    </source>
</evidence>
<comment type="caution">
    <text evidence="1">The sequence shown here is derived from an EMBL/GenBank/DDBJ whole genome shotgun (WGS) entry which is preliminary data.</text>
</comment>
<dbReference type="Proteomes" id="UP001597374">
    <property type="component" value="Unassembled WGS sequence"/>
</dbReference>
<organism evidence="1 2">
    <name type="scientific">Pontibacter ruber</name>
    <dbReference type="NCBI Taxonomy" id="1343895"/>
    <lineage>
        <taxon>Bacteria</taxon>
        <taxon>Pseudomonadati</taxon>
        <taxon>Bacteroidota</taxon>
        <taxon>Cytophagia</taxon>
        <taxon>Cytophagales</taxon>
        <taxon>Hymenobacteraceae</taxon>
        <taxon>Pontibacter</taxon>
    </lineage>
</organism>
<proteinExistence type="predicted"/>
<dbReference type="RefSeq" id="WP_250428587.1">
    <property type="nucleotide sequence ID" value="NZ_JALPRR010000001.1"/>
</dbReference>
<keyword evidence="2" id="KW-1185">Reference proteome</keyword>
<dbReference type="EMBL" id="JBHUIM010000001">
    <property type="protein sequence ID" value="MFD2246809.1"/>
    <property type="molecule type" value="Genomic_DNA"/>
</dbReference>
<evidence type="ECO:0000313" key="2">
    <source>
        <dbReference type="Proteomes" id="UP001597374"/>
    </source>
</evidence>
<sequence length="104" mass="10867">MAVVMLLNIAFCPAADLQSEIPAAEATIAIPDAEQKTAATIAASPQDTPKQKSVLDAEVLESPISLLKDAFTSSEEDESEVTTQPSTLVLTVKALIATLLSTII</sequence>
<name>A0ABW5CZW6_9BACT</name>
<protein>
    <submittedName>
        <fullName evidence="1">Uncharacterized protein</fullName>
    </submittedName>
</protein>